<name>A0A0E2H4I5_9FIRM</name>
<dbReference type="RefSeq" id="WP_002594521.1">
    <property type="nucleotide sequence ID" value="NZ_KB850990.1"/>
</dbReference>
<evidence type="ECO:0008006" key="3">
    <source>
        <dbReference type="Google" id="ProtNLM"/>
    </source>
</evidence>
<comment type="caution">
    <text evidence="1">The sequence shown here is derived from an EMBL/GenBank/DDBJ whole genome shotgun (WGS) entry which is preliminary data.</text>
</comment>
<dbReference type="Proteomes" id="UP000013085">
    <property type="component" value="Unassembled WGS sequence"/>
</dbReference>
<protein>
    <recommendedName>
        <fullName evidence="3">DUF1848 domain-containing protein</fullName>
    </recommendedName>
</protein>
<dbReference type="PATRIC" id="fig|999408.3.peg.5332"/>
<dbReference type="HOGENOM" id="CLU_069130_0_0_9"/>
<evidence type="ECO:0000313" key="2">
    <source>
        <dbReference type="Proteomes" id="UP000013085"/>
    </source>
</evidence>
<dbReference type="EMBL" id="AGYR01000061">
    <property type="protein sequence ID" value="ENZ08437.1"/>
    <property type="molecule type" value="Genomic_DNA"/>
</dbReference>
<accession>A0A0E2H4I5</accession>
<dbReference type="AlphaFoldDB" id="A0A0E2H4I5"/>
<dbReference type="Pfam" id="PF08902">
    <property type="entry name" value="DUF1848"/>
    <property type="match status" value="1"/>
</dbReference>
<gene>
    <name evidence="1" type="ORF">HMPREF1090_04951</name>
</gene>
<organism evidence="1 2">
    <name type="scientific">[Clostridium] clostridioforme 90A8</name>
    <dbReference type="NCBI Taxonomy" id="999408"/>
    <lineage>
        <taxon>Bacteria</taxon>
        <taxon>Bacillati</taxon>
        <taxon>Bacillota</taxon>
        <taxon>Clostridia</taxon>
        <taxon>Lachnospirales</taxon>
        <taxon>Lachnospiraceae</taxon>
        <taxon>Enterocloster</taxon>
    </lineage>
</organism>
<reference evidence="1 2" key="1">
    <citation type="submission" date="2013-01" db="EMBL/GenBank/DDBJ databases">
        <title>The Genome Sequence of Clostridium clostridioforme 90A8.</title>
        <authorList>
            <consortium name="The Broad Institute Genome Sequencing Platform"/>
            <person name="Earl A."/>
            <person name="Ward D."/>
            <person name="Feldgarden M."/>
            <person name="Gevers D."/>
            <person name="Courvalin P."/>
            <person name="Lambert T."/>
            <person name="Walker B."/>
            <person name="Young S.K."/>
            <person name="Zeng Q."/>
            <person name="Gargeya S."/>
            <person name="Fitzgerald M."/>
            <person name="Haas B."/>
            <person name="Abouelleil A."/>
            <person name="Alvarado L."/>
            <person name="Arachchi H.M."/>
            <person name="Berlin A.M."/>
            <person name="Chapman S.B."/>
            <person name="Dewar J."/>
            <person name="Goldberg J."/>
            <person name="Griggs A."/>
            <person name="Gujja S."/>
            <person name="Hansen M."/>
            <person name="Howarth C."/>
            <person name="Imamovic A."/>
            <person name="Larimer J."/>
            <person name="McCowan C."/>
            <person name="Murphy C."/>
            <person name="Neiman D."/>
            <person name="Pearson M."/>
            <person name="Priest M."/>
            <person name="Roberts A."/>
            <person name="Saif S."/>
            <person name="Shea T."/>
            <person name="Sisk P."/>
            <person name="Sykes S."/>
            <person name="Wortman J."/>
            <person name="Nusbaum C."/>
            <person name="Birren B."/>
        </authorList>
    </citation>
    <scope>NUCLEOTIDE SEQUENCE [LARGE SCALE GENOMIC DNA]</scope>
    <source>
        <strain evidence="1 2">90A8</strain>
    </source>
</reference>
<sequence>MIVSASRRTDIPAFYSDWFFRRLEEGYLYVKNPMNPRQVSKILLSPDTVDCFVFWTKDPGPMMERLSVLNRLGYPYYFQFTLTPYGTDVEPGLPHKNELVRTFRELSCRLGPERVIWRYDPVLLSPSYTREYHFQWFSRLCGSLEGYTHTCVISFLDIYRKIKGRMEQIQPRTMTGSHFCRYCYANFSPAQVEANRRMHDPESPLLCGRLTGEERITVREMKSAVRPADDGQMRLGFHDAELMRLTGKPGRII</sequence>
<proteinExistence type="predicted"/>
<dbReference type="InterPro" id="IPR014998">
    <property type="entry name" value="DUF1848"/>
</dbReference>
<evidence type="ECO:0000313" key="1">
    <source>
        <dbReference type="EMBL" id="ENZ08437.1"/>
    </source>
</evidence>